<keyword evidence="3" id="KW-1185">Reference proteome</keyword>
<proteinExistence type="predicted"/>
<protein>
    <submittedName>
        <fullName evidence="1">Uncharacterized protein</fullName>
    </submittedName>
</protein>
<dbReference type="OrthoDB" id="6443639at2"/>
<dbReference type="Proteomes" id="UP000295418">
    <property type="component" value="Unassembled WGS sequence"/>
</dbReference>
<sequence length="146" mass="16821">MPQAKKLIALCLTILFICLVLFVVLERKSAPPMITEGIMNAIEQSEHGQKLALQDYTDFEWDSVYILRPYMDPADLTMIKGAADVDSMIKYHDHINLILFVRLDIAVKYLDLSRKYDFTNEDITMLKRDEAVFTINKSEGHIILQP</sequence>
<evidence type="ECO:0000313" key="2">
    <source>
        <dbReference type="EMBL" id="TCZ79244.1"/>
    </source>
</evidence>
<name>A0A4R4DZX5_9BACL</name>
<accession>A0A4R4DZX5</accession>
<dbReference type="RefSeq" id="WP_132416901.1">
    <property type="nucleotide sequence ID" value="NZ_SKFG01000003.1"/>
</dbReference>
<gene>
    <name evidence="2" type="ORF">E0485_05065</name>
    <name evidence="1" type="ORF">E0485_24400</name>
</gene>
<evidence type="ECO:0000313" key="1">
    <source>
        <dbReference type="EMBL" id="TCZ68317.1"/>
    </source>
</evidence>
<evidence type="ECO:0000313" key="3">
    <source>
        <dbReference type="Proteomes" id="UP000295418"/>
    </source>
</evidence>
<comment type="caution">
    <text evidence="1">The sequence shown here is derived from an EMBL/GenBank/DDBJ whole genome shotgun (WGS) entry which is preliminary data.</text>
</comment>
<reference evidence="1 3" key="1">
    <citation type="submission" date="2019-03" db="EMBL/GenBank/DDBJ databases">
        <authorList>
            <person name="Kim M.K.M."/>
        </authorList>
    </citation>
    <scope>NUCLEOTIDE SEQUENCE [LARGE SCALE GENOMIC DNA]</scope>
    <source>
        <strain evidence="1 3">18JY21-1</strain>
    </source>
</reference>
<dbReference type="EMBL" id="SKFG01000066">
    <property type="protein sequence ID" value="TCZ68317.1"/>
    <property type="molecule type" value="Genomic_DNA"/>
</dbReference>
<dbReference type="AlphaFoldDB" id="A0A4R4DZX5"/>
<dbReference type="EMBL" id="SKFG01000003">
    <property type="protein sequence ID" value="TCZ79244.1"/>
    <property type="molecule type" value="Genomic_DNA"/>
</dbReference>
<organism evidence="1 3">
    <name type="scientific">Paenibacillus albiflavus</name>
    <dbReference type="NCBI Taxonomy" id="2545760"/>
    <lineage>
        <taxon>Bacteria</taxon>
        <taxon>Bacillati</taxon>
        <taxon>Bacillota</taxon>
        <taxon>Bacilli</taxon>
        <taxon>Bacillales</taxon>
        <taxon>Paenibacillaceae</taxon>
        <taxon>Paenibacillus</taxon>
    </lineage>
</organism>